<dbReference type="Pfam" id="PF07690">
    <property type="entry name" value="MFS_1"/>
    <property type="match status" value="1"/>
</dbReference>
<comment type="subcellular location">
    <subcellularLocation>
        <location evidence="1">Membrane</location>
        <topology evidence="1">Multi-pass membrane protein</topology>
    </subcellularLocation>
</comment>
<gene>
    <name evidence="8" type="ORF">B0A52_07727</name>
</gene>
<dbReference type="InterPro" id="IPR036866">
    <property type="entry name" value="RibonucZ/Hydroxyglut_hydro"/>
</dbReference>
<evidence type="ECO:0000256" key="2">
    <source>
        <dbReference type="ARBA" id="ARBA00022692"/>
    </source>
</evidence>
<accession>A0A438MXE8</accession>
<feature type="domain" description="Major facilitator superfamily (MFS) profile" evidence="7">
    <location>
        <begin position="60"/>
        <end position="483"/>
    </location>
</feature>
<evidence type="ECO:0000256" key="6">
    <source>
        <dbReference type="SAM" id="Phobius"/>
    </source>
</evidence>
<feature type="compositionally biased region" description="Basic and acidic residues" evidence="5">
    <location>
        <begin position="22"/>
        <end position="36"/>
    </location>
</feature>
<dbReference type="InterPro" id="IPR011701">
    <property type="entry name" value="MFS"/>
</dbReference>
<organism evidence="8 9">
    <name type="scientific">Exophiala mesophila</name>
    <name type="common">Black yeast-like fungus</name>
    <dbReference type="NCBI Taxonomy" id="212818"/>
    <lineage>
        <taxon>Eukaryota</taxon>
        <taxon>Fungi</taxon>
        <taxon>Dikarya</taxon>
        <taxon>Ascomycota</taxon>
        <taxon>Pezizomycotina</taxon>
        <taxon>Eurotiomycetes</taxon>
        <taxon>Chaetothyriomycetidae</taxon>
        <taxon>Chaetothyriales</taxon>
        <taxon>Herpotrichiellaceae</taxon>
        <taxon>Exophiala</taxon>
    </lineage>
</organism>
<proteinExistence type="predicted"/>
<feature type="transmembrane region" description="Helical" evidence="6">
    <location>
        <begin position="396"/>
        <end position="416"/>
    </location>
</feature>
<keyword evidence="2 6" id="KW-0812">Transmembrane</keyword>
<dbReference type="CDD" id="cd17323">
    <property type="entry name" value="MFS_Tpo1_MDR_like"/>
    <property type="match status" value="1"/>
</dbReference>
<dbReference type="FunFam" id="1.20.1250.20:FF:000011">
    <property type="entry name" value="MFS multidrug transporter, putative"/>
    <property type="match status" value="1"/>
</dbReference>
<feature type="transmembrane region" description="Helical" evidence="6">
    <location>
        <begin position="296"/>
        <end position="318"/>
    </location>
</feature>
<evidence type="ECO:0000313" key="8">
    <source>
        <dbReference type="EMBL" id="RVX67799.1"/>
    </source>
</evidence>
<feature type="transmembrane region" description="Helical" evidence="6">
    <location>
        <begin position="371"/>
        <end position="390"/>
    </location>
</feature>
<feature type="compositionally biased region" description="Polar residues" evidence="5">
    <location>
        <begin position="1"/>
        <end position="16"/>
    </location>
</feature>
<comment type="caution">
    <text evidence="8">The sequence shown here is derived from an EMBL/GenBank/DDBJ whole genome shotgun (WGS) entry which is preliminary data.</text>
</comment>
<feature type="transmembrane region" description="Helical" evidence="6">
    <location>
        <begin position="64"/>
        <end position="83"/>
    </location>
</feature>
<dbReference type="PROSITE" id="PS50850">
    <property type="entry name" value="MFS"/>
    <property type="match status" value="1"/>
</dbReference>
<feature type="transmembrane region" description="Helical" evidence="6">
    <location>
        <begin position="219"/>
        <end position="236"/>
    </location>
</feature>
<dbReference type="PANTHER" id="PTHR23502:SF49">
    <property type="entry name" value="MAJOR FACILITATOR SUPERFAMILY (MFS) PROFILE DOMAIN-CONTAINING PROTEIN"/>
    <property type="match status" value="1"/>
</dbReference>
<keyword evidence="3 6" id="KW-1133">Transmembrane helix</keyword>
<dbReference type="Proteomes" id="UP000288859">
    <property type="component" value="Unassembled WGS sequence"/>
</dbReference>
<dbReference type="InterPro" id="IPR036259">
    <property type="entry name" value="MFS_trans_sf"/>
</dbReference>
<evidence type="ECO:0000256" key="3">
    <source>
        <dbReference type="ARBA" id="ARBA00022989"/>
    </source>
</evidence>
<reference evidence="8 9" key="1">
    <citation type="submission" date="2017-03" db="EMBL/GenBank/DDBJ databases">
        <title>Genomes of endolithic fungi from Antarctica.</title>
        <authorList>
            <person name="Coleine C."/>
            <person name="Masonjones S."/>
            <person name="Stajich J.E."/>
        </authorList>
    </citation>
    <scope>NUCLEOTIDE SEQUENCE [LARGE SCALE GENOMIC DNA]</scope>
    <source>
        <strain evidence="8 9">CCFEE 6314</strain>
    </source>
</reference>
<dbReference type="GO" id="GO:0005886">
    <property type="term" value="C:plasma membrane"/>
    <property type="evidence" value="ECO:0007669"/>
    <property type="project" value="TreeGrafter"/>
</dbReference>
<dbReference type="GO" id="GO:0022857">
    <property type="term" value="F:transmembrane transporter activity"/>
    <property type="evidence" value="ECO:0007669"/>
    <property type="project" value="InterPro"/>
</dbReference>
<dbReference type="Gene3D" id="1.20.1250.20">
    <property type="entry name" value="MFS general substrate transporter like domains"/>
    <property type="match status" value="1"/>
</dbReference>
<evidence type="ECO:0000313" key="9">
    <source>
        <dbReference type="Proteomes" id="UP000288859"/>
    </source>
</evidence>
<sequence>MWSKNQSSDNGQTSDVEGQPNESREKPSPDTEKGEIIVEWESDTDPENPQNWSTGFKSWITCQLGLLAFAASLASSIISPASTTIADYVNVSQDAIVLNVSLYIIGFAFGPLLWAPISEVWGRRVSMLPPMTCLALFSIGTATSHNVASIFITRFFSGLFGSAAVSNVNAALGDIWSREARGTAVSFYAVAVVGGPTLGPTIGSAILVNPNLGWRWTEYFTAILNFAVVGLTYFCMPEMYPPVLLKWKAQRLRKETGNNKLYHPQERINVDVKSIVTKQLSRPLIMLITEPMVTCIAFYASFVYAILYLTLAIFPVVFADQRGWSPVIASLPFLGLFVGVICALGINLGNQPRYIRKCRAAQGKPVPEARLPPLAVGAILMVIGLFWFAWTAAPQHHWALPVVATVFVGAGFNVIFQQCINYLVDVYGLYAASATAANTFLRSLMAAGLPMAARPMIRSLGPKVAGYDWLNLPTFSFYIKHEKSGRELLFDLGSRKDWQNSVPQIAQLVNDHVNGLKVDKDVLDIVQEGGVDVANIEALILSHWHYDHCGNLAALSKNTKVLVGPGFRDAFLPGYPAKEDSPFHEADFIGRDVVEVPFSDDLKIGRFQAHDYFGDGSLYILNVPGHAIGHISTLVRTTPDTFVFLGGDVCHFTGVIRPTSHIPLPDEIPAEAVLDSRIARPCPCSAFLSSHPDPKNGQKTPFFTISTAPETFYADIPTSRKSIEALQEFDADPNVLVAIAHDPTELEVFEFFPQHTMNDWKAKGWKEAVHWGFLSEVPYNGKVVRGHLVDGLYKEGEKIRGLVKEK</sequence>
<feature type="transmembrane region" description="Helical" evidence="6">
    <location>
        <begin position="95"/>
        <end position="115"/>
    </location>
</feature>
<dbReference type="AlphaFoldDB" id="A0A438MXE8"/>
<dbReference type="VEuPathDB" id="FungiDB:PV10_00759"/>
<dbReference type="InterPro" id="IPR001279">
    <property type="entry name" value="Metallo-B-lactamas"/>
</dbReference>
<protein>
    <recommendedName>
        <fullName evidence="7">Major facilitator superfamily (MFS) profile domain-containing protein</fullName>
    </recommendedName>
</protein>
<dbReference type="VEuPathDB" id="FungiDB:PV10_00758"/>
<feature type="transmembrane region" description="Helical" evidence="6">
    <location>
        <begin position="151"/>
        <end position="172"/>
    </location>
</feature>
<feature type="transmembrane region" description="Helical" evidence="6">
    <location>
        <begin position="428"/>
        <end position="453"/>
    </location>
</feature>
<dbReference type="EMBL" id="NAJM01000044">
    <property type="protein sequence ID" value="RVX67799.1"/>
    <property type="molecule type" value="Genomic_DNA"/>
</dbReference>
<dbReference type="SMART" id="SM00849">
    <property type="entry name" value="Lactamase_B"/>
    <property type="match status" value="1"/>
</dbReference>
<evidence type="ECO:0000256" key="5">
    <source>
        <dbReference type="SAM" id="MobiDB-lite"/>
    </source>
</evidence>
<dbReference type="OrthoDB" id="9986881at2759"/>
<name>A0A438MXE8_EXOME</name>
<dbReference type="PANTHER" id="PTHR23502">
    <property type="entry name" value="MAJOR FACILITATOR SUPERFAMILY"/>
    <property type="match status" value="1"/>
</dbReference>
<feature type="region of interest" description="Disordered" evidence="5">
    <location>
        <begin position="1"/>
        <end position="36"/>
    </location>
</feature>
<feature type="transmembrane region" description="Helical" evidence="6">
    <location>
        <begin position="127"/>
        <end position="145"/>
    </location>
</feature>
<dbReference type="Gene3D" id="3.60.15.10">
    <property type="entry name" value="Ribonuclease Z/Hydroxyacylglutathione hydrolase-like"/>
    <property type="match status" value="1"/>
</dbReference>
<dbReference type="SUPFAM" id="SSF56281">
    <property type="entry name" value="Metallo-hydrolase/oxidoreductase"/>
    <property type="match status" value="1"/>
</dbReference>
<evidence type="ECO:0000256" key="1">
    <source>
        <dbReference type="ARBA" id="ARBA00004141"/>
    </source>
</evidence>
<dbReference type="Pfam" id="PF00753">
    <property type="entry name" value="Lactamase_B"/>
    <property type="match status" value="1"/>
</dbReference>
<feature type="transmembrane region" description="Helical" evidence="6">
    <location>
        <begin position="324"/>
        <end position="350"/>
    </location>
</feature>
<keyword evidence="4 6" id="KW-0472">Membrane</keyword>
<dbReference type="SUPFAM" id="SSF103473">
    <property type="entry name" value="MFS general substrate transporter"/>
    <property type="match status" value="1"/>
</dbReference>
<feature type="transmembrane region" description="Helical" evidence="6">
    <location>
        <begin position="184"/>
        <end position="207"/>
    </location>
</feature>
<dbReference type="CDD" id="cd07730">
    <property type="entry name" value="metallo-hydrolase-like_MBL-fold"/>
    <property type="match status" value="1"/>
</dbReference>
<evidence type="ECO:0000259" key="7">
    <source>
        <dbReference type="PROSITE" id="PS50850"/>
    </source>
</evidence>
<dbReference type="InterPro" id="IPR020846">
    <property type="entry name" value="MFS_dom"/>
</dbReference>
<evidence type="ECO:0000256" key="4">
    <source>
        <dbReference type="ARBA" id="ARBA00023136"/>
    </source>
</evidence>